<dbReference type="PANTHER" id="PTHR43409">
    <property type="entry name" value="ANAEROBIC MAGNESIUM-PROTOPORPHYRIN IX MONOMETHYL ESTER CYCLASE-RELATED"/>
    <property type="match status" value="1"/>
</dbReference>
<protein>
    <submittedName>
        <fullName evidence="7">Radical SAM domain protein</fullName>
    </submittedName>
</protein>
<dbReference type="InterPro" id="IPR007197">
    <property type="entry name" value="rSAM"/>
</dbReference>
<dbReference type="GO" id="GO:0046872">
    <property type="term" value="F:metal ion binding"/>
    <property type="evidence" value="ECO:0007669"/>
    <property type="project" value="UniProtKB-KW"/>
</dbReference>
<evidence type="ECO:0000313" key="8">
    <source>
        <dbReference type="Proteomes" id="UP000000263"/>
    </source>
</evidence>
<proteinExistence type="predicted"/>
<feature type="domain" description="Radical SAM core" evidence="6">
    <location>
        <begin position="157"/>
        <end position="391"/>
    </location>
</feature>
<dbReference type="OrthoDB" id="9777636at2"/>
<dbReference type="InterPro" id="IPR013785">
    <property type="entry name" value="Aldolase_TIM"/>
</dbReference>
<dbReference type="GO" id="GO:0003824">
    <property type="term" value="F:catalytic activity"/>
    <property type="evidence" value="ECO:0007669"/>
    <property type="project" value="InterPro"/>
</dbReference>
<keyword evidence="8" id="KW-1185">Reference proteome</keyword>
<organism evidence="7 8">
    <name type="scientific">Roseiflexus castenholzii (strain DSM 13941 / HLO8)</name>
    <dbReference type="NCBI Taxonomy" id="383372"/>
    <lineage>
        <taxon>Bacteria</taxon>
        <taxon>Bacillati</taxon>
        <taxon>Chloroflexota</taxon>
        <taxon>Chloroflexia</taxon>
        <taxon>Chloroflexales</taxon>
        <taxon>Roseiflexineae</taxon>
        <taxon>Roseiflexaceae</taxon>
        <taxon>Roseiflexus</taxon>
    </lineage>
</organism>
<dbReference type="GO" id="GO:0051536">
    <property type="term" value="F:iron-sulfur cluster binding"/>
    <property type="evidence" value="ECO:0007669"/>
    <property type="project" value="UniProtKB-KW"/>
</dbReference>
<reference evidence="7 8" key="1">
    <citation type="submission" date="2007-08" db="EMBL/GenBank/DDBJ databases">
        <title>Complete sequence of Roseiflexus castenholzii DSM 13941.</title>
        <authorList>
            <consortium name="US DOE Joint Genome Institute"/>
            <person name="Copeland A."/>
            <person name="Lucas S."/>
            <person name="Lapidus A."/>
            <person name="Barry K."/>
            <person name="Glavina del Rio T."/>
            <person name="Dalin E."/>
            <person name="Tice H."/>
            <person name="Pitluck S."/>
            <person name="Thompson L.S."/>
            <person name="Brettin T."/>
            <person name="Bruce D."/>
            <person name="Detter J.C."/>
            <person name="Han C."/>
            <person name="Tapia R."/>
            <person name="Schmutz J."/>
            <person name="Larimer F."/>
            <person name="Land M."/>
            <person name="Hauser L."/>
            <person name="Kyrpides N."/>
            <person name="Mikhailova N."/>
            <person name="Bryant D.A."/>
            <person name="Hanada S."/>
            <person name="Tsukatani Y."/>
            <person name="Richardson P."/>
        </authorList>
    </citation>
    <scope>NUCLEOTIDE SEQUENCE [LARGE SCALE GENOMIC DNA]</scope>
    <source>
        <strain evidence="8">DSM 13941 / HLO8</strain>
    </source>
</reference>
<dbReference type="Proteomes" id="UP000000263">
    <property type="component" value="Chromosome"/>
</dbReference>
<dbReference type="SFLD" id="SFLDG01082">
    <property type="entry name" value="B12-binding_domain_containing"/>
    <property type="match status" value="1"/>
</dbReference>
<dbReference type="InterPro" id="IPR051198">
    <property type="entry name" value="BchE-like"/>
</dbReference>
<evidence type="ECO:0000259" key="6">
    <source>
        <dbReference type="PROSITE" id="PS51918"/>
    </source>
</evidence>
<evidence type="ECO:0000256" key="5">
    <source>
        <dbReference type="ARBA" id="ARBA00023014"/>
    </source>
</evidence>
<dbReference type="Gene3D" id="3.20.20.70">
    <property type="entry name" value="Aldolase class I"/>
    <property type="match status" value="1"/>
</dbReference>
<keyword evidence="4" id="KW-0408">Iron</keyword>
<dbReference type="SUPFAM" id="SSF102114">
    <property type="entry name" value="Radical SAM enzymes"/>
    <property type="match status" value="1"/>
</dbReference>
<evidence type="ECO:0000313" key="7">
    <source>
        <dbReference type="EMBL" id="ABU59628.1"/>
    </source>
</evidence>
<dbReference type="KEGG" id="rca:Rcas_3579"/>
<dbReference type="Pfam" id="PF04055">
    <property type="entry name" value="Radical_SAM"/>
    <property type="match status" value="1"/>
</dbReference>
<dbReference type="SMART" id="SM00729">
    <property type="entry name" value="Elp3"/>
    <property type="match status" value="1"/>
</dbReference>
<keyword evidence="5" id="KW-0411">Iron-sulfur</keyword>
<dbReference type="AlphaFoldDB" id="A7NPY2"/>
<gene>
    <name evidence="7" type="ordered locus">Rcas_3579</name>
</gene>
<dbReference type="PANTHER" id="PTHR43409:SF4">
    <property type="entry name" value="RADICAL SAM SUPERFAMILY PROTEIN"/>
    <property type="match status" value="1"/>
</dbReference>
<evidence type="ECO:0000256" key="2">
    <source>
        <dbReference type="ARBA" id="ARBA00022691"/>
    </source>
</evidence>
<keyword evidence="3" id="KW-0479">Metal-binding</keyword>
<dbReference type="PROSITE" id="PS51918">
    <property type="entry name" value="RADICAL_SAM"/>
    <property type="match status" value="1"/>
</dbReference>
<dbReference type="EMBL" id="CP000804">
    <property type="protein sequence ID" value="ABU59628.1"/>
    <property type="molecule type" value="Genomic_DNA"/>
</dbReference>
<dbReference type="eggNOG" id="COG1032">
    <property type="taxonomic scope" value="Bacteria"/>
</dbReference>
<dbReference type="SFLD" id="SFLDG01095">
    <property type="entry name" value="Uncharacterised_Radical_SAM_Su"/>
    <property type="match status" value="1"/>
</dbReference>
<dbReference type="RefSeq" id="WP_012122051.1">
    <property type="nucleotide sequence ID" value="NC_009767.1"/>
</dbReference>
<keyword evidence="2" id="KW-0949">S-adenosyl-L-methionine</keyword>
<dbReference type="CDD" id="cd01335">
    <property type="entry name" value="Radical_SAM"/>
    <property type="match status" value="1"/>
</dbReference>
<comment type="cofactor">
    <cofactor evidence="1">
        <name>[4Fe-4S] cluster</name>
        <dbReference type="ChEBI" id="CHEBI:49883"/>
    </cofactor>
</comment>
<dbReference type="SFLD" id="SFLDS00029">
    <property type="entry name" value="Radical_SAM"/>
    <property type="match status" value="2"/>
</dbReference>
<sequence>MLAGIRPTFSVMVFRFTIGGEPVTISARSGSMSVMFGTYEVLTYDRGGRLWTLVRHGRAYRRGLNGQVLEKRHVNGALIRRRLSDAEATDLIGLAAARMAALRNALASEASARIGMNDALNDVLEMLERAACFDAAVHRADCATFARVYDPVGILPPDQYLAVVLQATEGCSFNTCTFCDFYRDRRFRIKSPDEFRAHARLVRAFLGDSLLMRRSIFLGEANALAAPTRRLEAFIEIAREEIGALPVHAFLDALTGRKKSVEEYARLGMLGLKRVSIGLESGHDPLLAFVQKPSSAADAAETVATLKQAGIAVSLIVLVGLGGDRFAAGHVVDTVALLNRMPLGAGDIVYFSTLVERAQAPYSARSAEAGIRPLDIAELRAQRQAIVEGLRFGSSGPQIATYDIHEFIY</sequence>
<dbReference type="STRING" id="383372.Rcas_3579"/>
<name>A7NPY2_ROSCS</name>
<dbReference type="InterPro" id="IPR058240">
    <property type="entry name" value="rSAM_sf"/>
</dbReference>
<dbReference type="InterPro" id="IPR006638">
    <property type="entry name" value="Elp3/MiaA/NifB-like_rSAM"/>
</dbReference>
<accession>A7NPY2</accession>
<evidence type="ECO:0000256" key="3">
    <source>
        <dbReference type="ARBA" id="ARBA00022723"/>
    </source>
</evidence>
<dbReference type="HOGENOM" id="CLU_775993_0_0_0"/>
<evidence type="ECO:0000256" key="1">
    <source>
        <dbReference type="ARBA" id="ARBA00001966"/>
    </source>
</evidence>
<evidence type="ECO:0000256" key="4">
    <source>
        <dbReference type="ARBA" id="ARBA00023004"/>
    </source>
</evidence>